<dbReference type="InterPro" id="IPR036206">
    <property type="entry name" value="ThiamineP_synth_sf"/>
</dbReference>
<dbReference type="InterPro" id="IPR013785">
    <property type="entry name" value="Aldolase_TIM"/>
</dbReference>
<dbReference type="RefSeq" id="WP_185884882.1">
    <property type="nucleotide sequence ID" value="NZ_CP060052.1"/>
</dbReference>
<name>A0A7G6VVR2_9SPHN</name>
<dbReference type="Proteomes" id="UP000515297">
    <property type="component" value="Chromosome"/>
</dbReference>
<protein>
    <submittedName>
        <fullName evidence="2">Thiamine phosphate synthase</fullName>
    </submittedName>
</protein>
<evidence type="ECO:0000313" key="2">
    <source>
        <dbReference type="EMBL" id="QNE05827.1"/>
    </source>
</evidence>
<dbReference type="GO" id="GO:0009228">
    <property type="term" value="P:thiamine biosynthetic process"/>
    <property type="evidence" value="ECO:0007669"/>
    <property type="project" value="UniProtKB-KW"/>
</dbReference>
<dbReference type="EMBL" id="CP060052">
    <property type="protein sequence ID" value="QNE05827.1"/>
    <property type="molecule type" value="Genomic_DNA"/>
</dbReference>
<evidence type="ECO:0000313" key="3">
    <source>
        <dbReference type="Proteomes" id="UP000515297"/>
    </source>
</evidence>
<feature type="domain" description="Thiamine phosphate synthase/TenI" evidence="1">
    <location>
        <begin position="14"/>
        <end position="172"/>
    </location>
</feature>
<gene>
    <name evidence="2" type="ORF">H4O24_03920</name>
</gene>
<dbReference type="SUPFAM" id="SSF51391">
    <property type="entry name" value="Thiamin phosphate synthase"/>
    <property type="match status" value="1"/>
</dbReference>
<dbReference type="CDD" id="cd00564">
    <property type="entry name" value="TMP_TenI"/>
    <property type="match status" value="1"/>
</dbReference>
<proteinExistence type="predicted"/>
<evidence type="ECO:0000259" key="1">
    <source>
        <dbReference type="Pfam" id="PF02581"/>
    </source>
</evidence>
<dbReference type="InterPro" id="IPR022998">
    <property type="entry name" value="ThiamineP_synth_TenI"/>
</dbReference>
<dbReference type="AlphaFoldDB" id="A0A7G6VVR2"/>
<reference evidence="2 3" key="1">
    <citation type="submission" date="2020-08" db="EMBL/GenBank/DDBJ databases">
        <authorList>
            <person name="Liu G."/>
            <person name="Sun C."/>
        </authorList>
    </citation>
    <scope>NUCLEOTIDE SEQUENCE [LARGE SCALE GENOMIC DNA]</scope>
    <source>
        <strain evidence="2 3">OT19</strain>
    </source>
</reference>
<organism evidence="2 3">
    <name type="scientific">Croceicoccus marinus</name>
    <dbReference type="NCBI Taxonomy" id="450378"/>
    <lineage>
        <taxon>Bacteria</taxon>
        <taxon>Pseudomonadati</taxon>
        <taxon>Pseudomonadota</taxon>
        <taxon>Alphaproteobacteria</taxon>
        <taxon>Sphingomonadales</taxon>
        <taxon>Erythrobacteraceae</taxon>
        <taxon>Croceicoccus</taxon>
    </lineage>
</organism>
<dbReference type="Pfam" id="PF02581">
    <property type="entry name" value="TMP-TENI"/>
    <property type="match status" value="1"/>
</dbReference>
<accession>A0A7G6VVR2</accession>
<sequence>MPKIWLLSDARNDAALEQTLRRLPRGSGFVYRHYHLDPARRQARFGRLAAIARGRGHVVALSAPARQARAWGADAIYGAPGRIPGAEGLLRLATVHSLRELAAARRSGADAVFISPVFATASHPGARSLGPVRALLLARRARCPAILLGGMDAARFRAFRQVPHVQGWAAIDGLSAA</sequence>
<dbReference type="Gene3D" id="3.20.20.70">
    <property type="entry name" value="Aldolase class I"/>
    <property type="match status" value="1"/>
</dbReference>